<gene>
    <name evidence="1" type="ORF">SAMN04487788_1690</name>
</gene>
<organism evidence="1 2">
    <name type="scientific">Microbacterium testaceum (strain StLB037)</name>
    <dbReference type="NCBI Taxonomy" id="979556"/>
    <lineage>
        <taxon>Bacteria</taxon>
        <taxon>Bacillati</taxon>
        <taxon>Actinomycetota</taxon>
        <taxon>Actinomycetes</taxon>
        <taxon>Micrococcales</taxon>
        <taxon>Microbacteriaceae</taxon>
        <taxon>Microbacterium</taxon>
    </lineage>
</organism>
<dbReference type="RefSeq" id="WP_074695055.1">
    <property type="nucleotide sequence ID" value="NZ_FNJN01000003.1"/>
</dbReference>
<evidence type="ECO:0000313" key="1">
    <source>
        <dbReference type="EMBL" id="SDO98818.1"/>
    </source>
</evidence>
<dbReference type="EMBL" id="FNJN01000003">
    <property type="protein sequence ID" value="SDO98818.1"/>
    <property type="molecule type" value="Genomic_DNA"/>
</dbReference>
<dbReference type="Proteomes" id="UP000186456">
    <property type="component" value="Unassembled WGS sequence"/>
</dbReference>
<dbReference type="AlphaFoldDB" id="A0A1H0P262"/>
<accession>A0A1H0P262</accession>
<protein>
    <submittedName>
        <fullName evidence="1">Uncharacterized protein</fullName>
    </submittedName>
</protein>
<sequence>MVSGIGQRLAAALRESIAAFEENGAQRPTPDELHIALGILERLRVSLDPGDPSLGIAQRSSLSMTVNILARLIDSGDDQ</sequence>
<name>A0A1H0P262_MICTS</name>
<proteinExistence type="predicted"/>
<reference evidence="1 2" key="1">
    <citation type="submission" date="2016-10" db="EMBL/GenBank/DDBJ databases">
        <authorList>
            <person name="de Groot N.N."/>
        </authorList>
    </citation>
    <scope>NUCLEOTIDE SEQUENCE [LARGE SCALE GENOMIC DNA]</scope>
    <source>
        <strain evidence="1 2">StLB037</strain>
    </source>
</reference>
<evidence type="ECO:0000313" key="2">
    <source>
        <dbReference type="Proteomes" id="UP000186456"/>
    </source>
</evidence>